<proteinExistence type="predicted"/>
<accession>A0AA96WUZ5</accession>
<name>A0AA96WUZ5_9CYAN</name>
<dbReference type="RefSeq" id="WP_316429463.1">
    <property type="nucleotide sequence ID" value="NZ_CP053586.1"/>
</dbReference>
<dbReference type="PANTHER" id="PTHR43002">
    <property type="entry name" value="GLYCOGEN DEBRANCHING ENZYME"/>
    <property type="match status" value="1"/>
</dbReference>
<reference evidence="2" key="1">
    <citation type="submission" date="2020-05" db="EMBL/GenBank/DDBJ databases">
        <authorList>
            <person name="Zhu T."/>
            <person name="Keshari N."/>
            <person name="Lu X."/>
        </authorList>
    </citation>
    <scope>NUCLEOTIDE SEQUENCE</scope>
    <source>
        <strain evidence="2">NK1-12</strain>
    </source>
</reference>
<dbReference type="InterPro" id="IPR017853">
    <property type="entry name" value="GH"/>
</dbReference>
<dbReference type="Pfam" id="PF00128">
    <property type="entry name" value="Alpha-amylase"/>
    <property type="match status" value="1"/>
</dbReference>
<dbReference type="GO" id="GO:0005975">
    <property type="term" value="P:carbohydrate metabolic process"/>
    <property type="evidence" value="ECO:0007669"/>
    <property type="project" value="InterPro"/>
</dbReference>
<evidence type="ECO:0000259" key="1">
    <source>
        <dbReference type="SMART" id="SM00642"/>
    </source>
</evidence>
<sequence length="693" mass="78428">MAIDLLSRKQTHFLLWRPGQTNPAPSLCIGIGSEVSGKVEPLVEIPLQADPVFSDLWLVAAADCGLIDGQVYHYWFKLQRTRPDANAAFIYCTDPTAYTVDRRFLAPAAEPGAAATHDPASVILYRQGQLIPCDPGGQVVDWSNDAALDHLPPNHRLVIYELPTRWTKATASAGITVGTGTFQDVMALLQVKAAAPNFSETEELQSNHAHLLELGVNALELLPPADSGDRTMVDRIDPDQTDQDPLKWGYGTDNFFAADYDLGLPSTQTAPTASTDLANLIKLCHQKGIRFFLDVVMAFSRYNAYADVNFLDFYIDDKPVGHPNRDPEQGNRDKFGGNLFKYNYWTQGYHPITGQRQDLVPAREYMKAYLAHWMQYYRIDGLRLDSLNNIGNYDFIQEYKDLARQLWQERQGRDDRFLVVGEELDVPLALIHQNRVDGLWNEKFKQILRQVILGRNAAGNLGRNTSGEPSFEQSVRNLIDCRLLGFHDGTQAVNYITSHDVGELPNVRLYNYLVDNGVHDTEPRIKLAFVCLMTAVGIPMILAGDEFADQHDLDTRDTHSHLKQIDPVDYERMNDPWRRRIFDYVARLVKFRIRSDALAVNDTIFIHADFNEGKRVLAWKRGYGETIVVVVANFSDYGTPNPGDTSAEYVIPNFPATPAGRKWREITQNREVPEGWIGREPIYPWEAKVYELI</sequence>
<gene>
    <name evidence="2" type="ORF">HJG54_14455</name>
</gene>
<feature type="domain" description="Glycosyl hydrolase family 13 catalytic" evidence="1">
    <location>
        <begin position="176"/>
        <end position="592"/>
    </location>
</feature>
<dbReference type="Gene3D" id="3.20.20.80">
    <property type="entry name" value="Glycosidases"/>
    <property type="match status" value="1"/>
</dbReference>
<organism evidence="2">
    <name type="scientific">Leptolyngbya sp. NK1-12</name>
    <dbReference type="NCBI Taxonomy" id="2547451"/>
    <lineage>
        <taxon>Bacteria</taxon>
        <taxon>Bacillati</taxon>
        <taxon>Cyanobacteriota</taxon>
        <taxon>Cyanophyceae</taxon>
        <taxon>Leptolyngbyales</taxon>
        <taxon>Leptolyngbyaceae</taxon>
        <taxon>Leptolyngbya group</taxon>
        <taxon>Leptolyngbya</taxon>
    </lineage>
</organism>
<evidence type="ECO:0000313" key="2">
    <source>
        <dbReference type="EMBL" id="WNZ23937.1"/>
    </source>
</evidence>
<dbReference type="EMBL" id="CP053586">
    <property type="protein sequence ID" value="WNZ23937.1"/>
    <property type="molecule type" value="Genomic_DNA"/>
</dbReference>
<dbReference type="InterPro" id="IPR006047">
    <property type="entry name" value="GH13_cat_dom"/>
</dbReference>
<dbReference type="AlphaFoldDB" id="A0AA96WUZ5"/>
<dbReference type="SUPFAM" id="SSF51445">
    <property type="entry name" value="(Trans)glycosidases"/>
    <property type="match status" value="1"/>
</dbReference>
<protein>
    <submittedName>
        <fullName evidence="2">Alpha amylase</fullName>
    </submittedName>
</protein>
<dbReference type="SMART" id="SM00642">
    <property type="entry name" value="Aamy"/>
    <property type="match status" value="1"/>
</dbReference>